<dbReference type="InterPro" id="IPR002575">
    <property type="entry name" value="Aminoglycoside_PTrfase"/>
</dbReference>
<organism evidence="2">
    <name type="scientific">Streptomyces sp. R21</name>
    <dbReference type="NCBI Taxonomy" id="3238627"/>
    <lineage>
        <taxon>Bacteria</taxon>
        <taxon>Bacillati</taxon>
        <taxon>Actinomycetota</taxon>
        <taxon>Actinomycetes</taxon>
        <taxon>Kitasatosporales</taxon>
        <taxon>Streptomycetaceae</taxon>
        <taxon>Streptomyces</taxon>
    </lineage>
</organism>
<dbReference type="CDD" id="cd05120">
    <property type="entry name" value="APH_ChoK_like"/>
    <property type="match status" value="1"/>
</dbReference>
<dbReference type="InterPro" id="IPR016259">
    <property type="entry name" value="Hygromycin-B_Kinase"/>
</dbReference>
<accession>A0AB39P7P5</accession>
<dbReference type="InterPro" id="IPR011009">
    <property type="entry name" value="Kinase-like_dom_sf"/>
</dbReference>
<dbReference type="Pfam" id="PF01636">
    <property type="entry name" value="APH"/>
    <property type="match status" value="1"/>
</dbReference>
<sequence length="312" mass="34499">MLPRLDTDAEWDEASSDEAALRPGVKDLCARLGLADAELTRFPAGSLPVYAVGAEHVLKLFPGVYAQDGVREARVLSHLEGRLPVPAPQVRAAGPYENGWHYVLMSRIAGEDLAVAWPRVPAAARDRIATEAGATLAALHALDPAPLADVVGPPDWDTFLDKQRSGVAERQRELGLAQEWLEQIPEYLNSAPLLTSAERVLLHTEFMREHLITDPSDDWRLTGLIDFEPAMTGDRAYDFVAVGLFVTKGDPRLLTRFYEAYGRAPYPPHTLLAYTLLHVYSNLPRYLKAMPVPPEARLDVLADTWFGTETGR</sequence>
<reference evidence="2" key="1">
    <citation type="submission" date="2024-07" db="EMBL/GenBank/DDBJ databases">
        <authorList>
            <person name="Yu S.T."/>
        </authorList>
    </citation>
    <scope>NUCLEOTIDE SEQUENCE</scope>
    <source>
        <strain evidence="2">R21</strain>
    </source>
</reference>
<evidence type="ECO:0000259" key="1">
    <source>
        <dbReference type="Pfam" id="PF01636"/>
    </source>
</evidence>
<dbReference type="InterPro" id="IPR051678">
    <property type="entry name" value="AGP_Transferase"/>
</dbReference>
<protein>
    <submittedName>
        <fullName evidence="2">Phosphotransferase family protein</fullName>
    </submittedName>
</protein>
<name>A0AB39P7P5_9ACTN</name>
<gene>
    <name evidence="2" type="ORF">AB5J56_19905</name>
</gene>
<dbReference type="RefSeq" id="WP_369234080.1">
    <property type="nucleotide sequence ID" value="NZ_CP163435.1"/>
</dbReference>
<dbReference type="Gene3D" id="3.90.1200.10">
    <property type="match status" value="1"/>
</dbReference>
<feature type="domain" description="Aminoglycoside phosphotransferase" evidence="1">
    <location>
        <begin position="39"/>
        <end position="265"/>
    </location>
</feature>
<dbReference type="AlphaFoldDB" id="A0AB39P7P5"/>
<evidence type="ECO:0000313" key="2">
    <source>
        <dbReference type="EMBL" id="XDQ26833.1"/>
    </source>
</evidence>
<dbReference type="EMBL" id="CP163435">
    <property type="protein sequence ID" value="XDQ26833.1"/>
    <property type="molecule type" value="Genomic_DNA"/>
</dbReference>
<dbReference type="PANTHER" id="PTHR21310">
    <property type="entry name" value="AMINOGLYCOSIDE PHOSPHOTRANSFERASE-RELATED-RELATED"/>
    <property type="match status" value="1"/>
</dbReference>
<dbReference type="SUPFAM" id="SSF56112">
    <property type="entry name" value="Protein kinase-like (PK-like)"/>
    <property type="match status" value="1"/>
</dbReference>
<dbReference type="PANTHER" id="PTHR21310:SF15">
    <property type="entry name" value="AMINOGLYCOSIDE PHOSPHOTRANSFERASE DOMAIN-CONTAINING PROTEIN"/>
    <property type="match status" value="1"/>
</dbReference>
<proteinExistence type="predicted"/>
<dbReference type="PIRSF" id="PIRSF000707">
    <property type="entry name" value="Hygromycin-B_kinase"/>
    <property type="match status" value="1"/>
</dbReference>